<evidence type="ECO:0000259" key="3">
    <source>
        <dbReference type="Pfam" id="PF07742"/>
    </source>
</evidence>
<dbReference type="STRING" id="1314674.A0A0D7BAJ5"/>
<reference evidence="4 5" key="1">
    <citation type="journal article" date="2015" name="Fungal Genet. Biol.">
        <title>Evolution of novel wood decay mechanisms in Agaricales revealed by the genome sequences of Fistulina hepatica and Cylindrobasidium torrendii.</title>
        <authorList>
            <person name="Floudas D."/>
            <person name="Held B.W."/>
            <person name="Riley R."/>
            <person name="Nagy L.G."/>
            <person name="Koehler G."/>
            <person name="Ransdell A.S."/>
            <person name="Younus H."/>
            <person name="Chow J."/>
            <person name="Chiniquy J."/>
            <person name="Lipzen A."/>
            <person name="Tritt A."/>
            <person name="Sun H."/>
            <person name="Haridas S."/>
            <person name="LaButti K."/>
            <person name="Ohm R.A."/>
            <person name="Kues U."/>
            <person name="Blanchette R.A."/>
            <person name="Grigoriev I.V."/>
            <person name="Minto R.E."/>
            <person name="Hibbett D.S."/>
        </authorList>
    </citation>
    <scope>NUCLEOTIDE SEQUENCE [LARGE SCALE GENOMIC DNA]</scope>
    <source>
        <strain evidence="4 5">FP15055 ss-10</strain>
    </source>
</reference>
<organism evidence="4 5">
    <name type="scientific">Cylindrobasidium torrendii FP15055 ss-10</name>
    <dbReference type="NCBI Taxonomy" id="1314674"/>
    <lineage>
        <taxon>Eukaryota</taxon>
        <taxon>Fungi</taxon>
        <taxon>Dikarya</taxon>
        <taxon>Basidiomycota</taxon>
        <taxon>Agaricomycotina</taxon>
        <taxon>Agaricomycetes</taxon>
        <taxon>Agaricomycetidae</taxon>
        <taxon>Agaricales</taxon>
        <taxon>Marasmiineae</taxon>
        <taxon>Physalacriaceae</taxon>
        <taxon>Cylindrobasidium</taxon>
    </lineage>
</organism>
<evidence type="ECO:0000313" key="4">
    <source>
        <dbReference type="EMBL" id="KIY67578.1"/>
    </source>
</evidence>
<dbReference type="GO" id="GO:0005634">
    <property type="term" value="C:nucleus"/>
    <property type="evidence" value="ECO:0007669"/>
    <property type="project" value="TreeGrafter"/>
</dbReference>
<dbReference type="EMBL" id="KN880522">
    <property type="protein sequence ID" value="KIY67578.1"/>
    <property type="molecule type" value="Genomic_DNA"/>
</dbReference>
<dbReference type="InterPro" id="IPR036054">
    <property type="entry name" value="BTG-like_sf"/>
</dbReference>
<dbReference type="GO" id="GO:0005737">
    <property type="term" value="C:cytoplasm"/>
    <property type="evidence" value="ECO:0007669"/>
    <property type="project" value="TreeGrafter"/>
</dbReference>
<dbReference type="SUPFAM" id="SSF160696">
    <property type="entry name" value="BTG domain-like"/>
    <property type="match status" value="1"/>
</dbReference>
<evidence type="ECO:0000256" key="1">
    <source>
        <dbReference type="ARBA" id="ARBA00007989"/>
    </source>
</evidence>
<feature type="compositionally biased region" description="Low complexity" evidence="2">
    <location>
        <begin position="175"/>
        <end position="202"/>
    </location>
</feature>
<dbReference type="AlphaFoldDB" id="A0A0D7BAJ5"/>
<dbReference type="Proteomes" id="UP000054007">
    <property type="component" value="Unassembled WGS sequence"/>
</dbReference>
<keyword evidence="5" id="KW-1185">Reference proteome</keyword>
<proteinExistence type="inferred from homology"/>
<dbReference type="Gene3D" id="3.90.640.90">
    <property type="entry name" value="Anti-proliferative protein, N-terminal domain"/>
    <property type="match status" value="1"/>
</dbReference>
<sequence length="263" mass="28236">MASYTVSAAVAQTVAFLTNPLVHTYPGAVLSKLQVVLEANLTAYYAPTWSSLNPSSGSGRRALTLSLTCLPPRVVYSACMAAGVQWFEWFQHLKVAELDLFVDPGHVCVRLGAEMHTVWKAGAAVPMLQPRLQTKTVAQQLMADDDDVLDLINSMNDMDAPLYRPEPFAKARTPSPFSSLSSSSGHSRSSSRSSSEYCPYSSDSDESMTDSEVYVDTSKNAVTPYDGGKTTVLTGGVMLGAAPALARPKHANAPRGSWRVGRA</sequence>
<dbReference type="PANTHER" id="PTHR22978">
    <property type="entry name" value="B-CELL TRANSLOCATION GENE"/>
    <property type="match status" value="1"/>
</dbReference>
<evidence type="ECO:0000256" key="2">
    <source>
        <dbReference type="SAM" id="MobiDB-lite"/>
    </source>
</evidence>
<accession>A0A0D7BAJ5</accession>
<comment type="similarity">
    <text evidence="1">Belongs to the BTG family.</text>
</comment>
<protein>
    <recommendedName>
        <fullName evidence="3">Anti-proliferative protein domain-containing protein</fullName>
    </recommendedName>
</protein>
<evidence type="ECO:0000313" key="5">
    <source>
        <dbReference type="Proteomes" id="UP000054007"/>
    </source>
</evidence>
<dbReference type="PANTHER" id="PTHR22978:SF22">
    <property type="entry name" value="BTG FAMILY PROTEIN"/>
    <property type="match status" value="1"/>
</dbReference>
<dbReference type="Pfam" id="PF07742">
    <property type="entry name" value="BTG"/>
    <property type="match status" value="1"/>
</dbReference>
<name>A0A0D7BAJ5_9AGAR</name>
<gene>
    <name evidence="4" type="ORF">CYLTODRAFT_454310</name>
</gene>
<dbReference type="InterPro" id="IPR033332">
    <property type="entry name" value="BTG"/>
</dbReference>
<dbReference type="OrthoDB" id="19928at2759"/>
<feature type="region of interest" description="Disordered" evidence="2">
    <location>
        <begin position="171"/>
        <end position="211"/>
    </location>
</feature>
<feature type="domain" description="Anti-proliferative protein" evidence="3">
    <location>
        <begin position="10"/>
        <end position="115"/>
    </location>
</feature>
<dbReference type="InterPro" id="IPR002087">
    <property type="entry name" value="Anti_prolifrtn"/>
</dbReference>